<protein>
    <recommendedName>
        <fullName evidence="3 14">UDP-N-acetylmuramate--L-alanine ligase</fullName>
        <ecNumber evidence="3 14">6.3.2.8</ecNumber>
    </recommendedName>
    <alternativeName>
        <fullName evidence="14">UDP-N-acetylmuramoyl-L-alanine synthetase</fullName>
    </alternativeName>
</protein>
<dbReference type="GO" id="GO:0071555">
    <property type="term" value="P:cell wall organization"/>
    <property type="evidence" value="ECO:0007669"/>
    <property type="project" value="UniProtKB-KW"/>
</dbReference>
<evidence type="ECO:0000259" key="16">
    <source>
        <dbReference type="Pfam" id="PF02875"/>
    </source>
</evidence>
<reference evidence="18 19" key="1">
    <citation type="submission" date="2016-10" db="EMBL/GenBank/DDBJ databases">
        <authorList>
            <person name="de Groot N.N."/>
        </authorList>
    </citation>
    <scope>NUCLEOTIDE SEQUENCE [LARGE SCALE GENOMIC DNA]</scope>
    <source>
        <strain evidence="18 19">DSM 9990</strain>
    </source>
</reference>
<evidence type="ECO:0000256" key="13">
    <source>
        <dbReference type="ARBA" id="ARBA00047833"/>
    </source>
</evidence>
<evidence type="ECO:0000256" key="12">
    <source>
        <dbReference type="ARBA" id="ARBA00023316"/>
    </source>
</evidence>
<evidence type="ECO:0000259" key="15">
    <source>
        <dbReference type="Pfam" id="PF01225"/>
    </source>
</evidence>
<dbReference type="SUPFAM" id="SSF53623">
    <property type="entry name" value="MurD-like peptide ligases, catalytic domain"/>
    <property type="match status" value="1"/>
</dbReference>
<comment type="similarity">
    <text evidence="14">Belongs to the MurCDEF family.</text>
</comment>
<evidence type="ECO:0000256" key="4">
    <source>
        <dbReference type="ARBA" id="ARBA00022490"/>
    </source>
</evidence>
<dbReference type="Gene3D" id="3.90.190.20">
    <property type="entry name" value="Mur ligase, C-terminal domain"/>
    <property type="match status" value="1"/>
</dbReference>
<dbReference type="InterPro" id="IPR036565">
    <property type="entry name" value="Mur-like_cat_sf"/>
</dbReference>
<dbReference type="InterPro" id="IPR013221">
    <property type="entry name" value="Mur_ligase_cen"/>
</dbReference>
<dbReference type="GO" id="GO:0008763">
    <property type="term" value="F:UDP-N-acetylmuramate-L-alanine ligase activity"/>
    <property type="evidence" value="ECO:0007669"/>
    <property type="project" value="UniProtKB-UniRule"/>
</dbReference>
<proteinExistence type="inferred from homology"/>
<dbReference type="GO" id="GO:0009252">
    <property type="term" value="P:peptidoglycan biosynthetic process"/>
    <property type="evidence" value="ECO:0007669"/>
    <property type="project" value="UniProtKB-UniRule"/>
</dbReference>
<dbReference type="GO" id="GO:0005524">
    <property type="term" value="F:ATP binding"/>
    <property type="evidence" value="ECO:0007669"/>
    <property type="project" value="UniProtKB-UniRule"/>
</dbReference>
<keyword evidence="6 14" id="KW-0132">Cell division</keyword>
<evidence type="ECO:0000313" key="18">
    <source>
        <dbReference type="EMBL" id="SFM51167.1"/>
    </source>
</evidence>
<dbReference type="EMBL" id="FOUU01000001">
    <property type="protein sequence ID" value="SFM51167.1"/>
    <property type="molecule type" value="Genomic_DNA"/>
</dbReference>
<comment type="subcellular location">
    <subcellularLocation>
        <location evidence="1 14">Cytoplasm</location>
    </subcellularLocation>
</comment>
<dbReference type="InterPro" id="IPR000713">
    <property type="entry name" value="Mur_ligase_N"/>
</dbReference>
<dbReference type="InterPro" id="IPR004101">
    <property type="entry name" value="Mur_ligase_C"/>
</dbReference>
<feature type="domain" description="Mur ligase N-terminal catalytic" evidence="15">
    <location>
        <begin position="10"/>
        <end position="108"/>
    </location>
</feature>
<dbReference type="GO" id="GO:0005737">
    <property type="term" value="C:cytoplasm"/>
    <property type="evidence" value="ECO:0007669"/>
    <property type="project" value="UniProtKB-SubCell"/>
</dbReference>
<evidence type="ECO:0000256" key="1">
    <source>
        <dbReference type="ARBA" id="ARBA00004496"/>
    </source>
</evidence>
<dbReference type="NCBIfam" id="TIGR01082">
    <property type="entry name" value="murC"/>
    <property type="match status" value="1"/>
</dbReference>
<keyword evidence="4 14" id="KW-0963">Cytoplasm</keyword>
<keyword evidence="11 14" id="KW-0131">Cell cycle</keyword>
<dbReference type="HAMAP" id="MF_00046">
    <property type="entry name" value="MurC"/>
    <property type="match status" value="1"/>
</dbReference>
<evidence type="ECO:0000256" key="8">
    <source>
        <dbReference type="ARBA" id="ARBA00022840"/>
    </source>
</evidence>
<keyword evidence="7 14" id="KW-0547">Nucleotide-binding</keyword>
<keyword evidence="8 14" id="KW-0067">ATP-binding</keyword>
<dbReference type="InterPro" id="IPR005758">
    <property type="entry name" value="UDP-N-AcMur_Ala_ligase_MurC"/>
</dbReference>
<dbReference type="Pfam" id="PF01225">
    <property type="entry name" value="Mur_ligase"/>
    <property type="match status" value="1"/>
</dbReference>
<keyword evidence="10 14" id="KW-0573">Peptidoglycan synthesis</keyword>
<evidence type="ECO:0000256" key="3">
    <source>
        <dbReference type="ARBA" id="ARBA00012211"/>
    </source>
</evidence>
<dbReference type="GO" id="GO:0051301">
    <property type="term" value="P:cell division"/>
    <property type="evidence" value="ECO:0007669"/>
    <property type="project" value="UniProtKB-KW"/>
</dbReference>
<dbReference type="InterPro" id="IPR050061">
    <property type="entry name" value="MurCDEF_pg_biosynth"/>
</dbReference>
<name>A0A1I4RG37_9BACT</name>
<dbReference type="GO" id="GO:0008360">
    <property type="term" value="P:regulation of cell shape"/>
    <property type="evidence" value="ECO:0007669"/>
    <property type="project" value="UniProtKB-KW"/>
</dbReference>
<comment type="function">
    <text evidence="14">Cell wall formation.</text>
</comment>
<evidence type="ECO:0000256" key="10">
    <source>
        <dbReference type="ARBA" id="ARBA00022984"/>
    </source>
</evidence>
<keyword evidence="5 14" id="KW-0436">Ligase</keyword>
<sequence length="469" mass="52311">MIRYPSFRRVHFIGIGGIGMSGIAEVLLNMGYEVSGSDIRESDTTLRLRELGADVRIGHDPGNIEGAEVVVFSSAVRADNPEMVAALNTPGLPVIPRAEMLAELMRMKHSILVAGAHGKTTTTSMIGTLLCESGLDPTVVIGGKLNAWGTNAKMGAGQFFVAEADESDGTFLLFSPSIAVITNIDREHLDYYRDIDHIVDSFIQFANRVPFYGLTVLCCDNEWVATRVLPALKRRYVTYGFREGANYRALNLRAEGFGSVYDLEWNGRVVCSFRISVPGRHNVLNSLAAVAVGRELGLSWEEIGKGLERFTGVQRRLQIKGDVKGITVIDDYGHHPTEIEAVLETLEEYFPERRKVVVFQPHRYTRTRALADEFARVFRRCHVLFMCDIYPAGEKPIPGITGEFLAEKIKRESFGDGDRIFRFRPSLEELLQEVVDSITSGDMVITLGAGNVWKVGEELLLRLRRQEPR</sequence>
<evidence type="ECO:0000256" key="11">
    <source>
        <dbReference type="ARBA" id="ARBA00023306"/>
    </source>
</evidence>
<evidence type="ECO:0000259" key="17">
    <source>
        <dbReference type="Pfam" id="PF08245"/>
    </source>
</evidence>
<keyword evidence="12 14" id="KW-0961">Cell wall biogenesis/degradation</keyword>
<dbReference type="Gene3D" id="3.40.1190.10">
    <property type="entry name" value="Mur-like, catalytic domain"/>
    <property type="match status" value="1"/>
</dbReference>
<keyword evidence="9 14" id="KW-0133">Cell shape</keyword>
<evidence type="ECO:0000256" key="6">
    <source>
        <dbReference type="ARBA" id="ARBA00022618"/>
    </source>
</evidence>
<dbReference type="Proteomes" id="UP000199611">
    <property type="component" value="Unassembled WGS sequence"/>
</dbReference>
<dbReference type="Pfam" id="PF02875">
    <property type="entry name" value="Mur_ligase_C"/>
    <property type="match status" value="1"/>
</dbReference>
<dbReference type="EC" id="6.3.2.8" evidence="3 14"/>
<feature type="domain" description="Mur ligase central" evidence="17">
    <location>
        <begin position="113"/>
        <end position="292"/>
    </location>
</feature>
<dbReference type="PANTHER" id="PTHR43445">
    <property type="entry name" value="UDP-N-ACETYLMURAMATE--L-ALANINE LIGASE-RELATED"/>
    <property type="match status" value="1"/>
</dbReference>
<evidence type="ECO:0000256" key="5">
    <source>
        <dbReference type="ARBA" id="ARBA00022598"/>
    </source>
</evidence>
<dbReference type="UniPathway" id="UPA00219"/>
<evidence type="ECO:0000256" key="7">
    <source>
        <dbReference type="ARBA" id="ARBA00022741"/>
    </source>
</evidence>
<evidence type="ECO:0000313" key="19">
    <source>
        <dbReference type="Proteomes" id="UP000199611"/>
    </source>
</evidence>
<evidence type="ECO:0000256" key="14">
    <source>
        <dbReference type="HAMAP-Rule" id="MF_00046"/>
    </source>
</evidence>
<feature type="domain" description="Mur ligase C-terminal" evidence="16">
    <location>
        <begin position="315"/>
        <end position="450"/>
    </location>
</feature>
<feature type="binding site" evidence="14">
    <location>
        <begin position="115"/>
        <end position="121"/>
    </location>
    <ligand>
        <name>ATP</name>
        <dbReference type="ChEBI" id="CHEBI:30616"/>
    </ligand>
</feature>
<dbReference type="SUPFAM" id="SSF51984">
    <property type="entry name" value="MurCD N-terminal domain"/>
    <property type="match status" value="1"/>
</dbReference>
<evidence type="ECO:0000256" key="2">
    <source>
        <dbReference type="ARBA" id="ARBA00004752"/>
    </source>
</evidence>
<comment type="pathway">
    <text evidence="2 14">Cell wall biogenesis; peptidoglycan biosynthesis.</text>
</comment>
<dbReference type="Pfam" id="PF08245">
    <property type="entry name" value="Mur_ligase_M"/>
    <property type="match status" value="1"/>
</dbReference>
<evidence type="ECO:0000256" key="9">
    <source>
        <dbReference type="ARBA" id="ARBA00022960"/>
    </source>
</evidence>
<keyword evidence="19" id="KW-1185">Reference proteome</keyword>
<dbReference type="Gene3D" id="3.40.50.720">
    <property type="entry name" value="NAD(P)-binding Rossmann-like Domain"/>
    <property type="match status" value="1"/>
</dbReference>
<gene>
    <name evidence="14" type="primary">murC</name>
    <name evidence="18" type="ORF">SAMN05660836_00599</name>
</gene>
<dbReference type="InterPro" id="IPR036615">
    <property type="entry name" value="Mur_ligase_C_dom_sf"/>
</dbReference>
<accession>A0A1I4RG37</accession>
<dbReference type="SUPFAM" id="SSF53244">
    <property type="entry name" value="MurD-like peptide ligases, peptide-binding domain"/>
    <property type="match status" value="1"/>
</dbReference>
<dbReference type="PANTHER" id="PTHR43445:SF3">
    <property type="entry name" value="UDP-N-ACETYLMURAMATE--L-ALANINE LIGASE"/>
    <property type="match status" value="1"/>
</dbReference>
<dbReference type="AlphaFoldDB" id="A0A1I4RG37"/>
<organism evidence="18 19">
    <name type="scientific">Thermodesulforhabdus norvegica</name>
    <dbReference type="NCBI Taxonomy" id="39841"/>
    <lineage>
        <taxon>Bacteria</taxon>
        <taxon>Pseudomonadati</taxon>
        <taxon>Thermodesulfobacteriota</taxon>
        <taxon>Syntrophobacteria</taxon>
        <taxon>Syntrophobacterales</taxon>
        <taxon>Thermodesulforhabdaceae</taxon>
        <taxon>Thermodesulforhabdus</taxon>
    </lineage>
</organism>
<dbReference type="STRING" id="39841.SAMN05660836_00599"/>
<comment type="catalytic activity">
    <reaction evidence="13 14">
        <text>UDP-N-acetyl-alpha-D-muramate + L-alanine + ATP = UDP-N-acetyl-alpha-D-muramoyl-L-alanine + ADP + phosphate + H(+)</text>
        <dbReference type="Rhea" id="RHEA:23372"/>
        <dbReference type="ChEBI" id="CHEBI:15378"/>
        <dbReference type="ChEBI" id="CHEBI:30616"/>
        <dbReference type="ChEBI" id="CHEBI:43474"/>
        <dbReference type="ChEBI" id="CHEBI:57972"/>
        <dbReference type="ChEBI" id="CHEBI:70757"/>
        <dbReference type="ChEBI" id="CHEBI:83898"/>
        <dbReference type="ChEBI" id="CHEBI:456216"/>
        <dbReference type="EC" id="6.3.2.8"/>
    </reaction>
</comment>